<dbReference type="HOGENOM" id="CLU_032521_1_2_1"/>
<dbReference type="Pfam" id="PF25210">
    <property type="entry name" value="Kelch_FKB95"/>
    <property type="match status" value="1"/>
</dbReference>
<dbReference type="SUPFAM" id="SSF117281">
    <property type="entry name" value="Kelch motif"/>
    <property type="match status" value="1"/>
</dbReference>
<dbReference type="InterPro" id="IPR001810">
    <property type="entry name" value="F-box_dom"/>
</dbReference>
<dbReference type="Proteomes" id="UP000032141">
    <property type="component" value="Chromosome C3"/>
</dbReference>
<evidence type="ECO:0000313" key="3">
    <source>
        <dbReference type="EnsemblPlants" id="Bo3g045790.1"/>
    </source>
</evidence>
<evidence type="ECO:0008006" key="5">
    <source>
        <dbReference type="Google" id="ProtNLM"/>
    </source>
</evidence>
<feature type="domain" description="F-box" evidence="1">
    <location>
        <begin position="57"/>
        <end position="94"/>
    </location>
</feature>
<feature type="domain" description="FKB95-like N-terminal Kelch" evidence="2">
    <location>
        <begin position="198"/>
        <end position="291"/>
    </location>
</feature>
<dbReference type="InterPro" id="IPR050354">
    <property type="entry name" value="F-box/kelch-repeat_ARATH"/>
</dbReference>
<evidence type="ECO:0000259" key="2">
    <source>
        <dbReference type="Pfam" id="PF25210"/>
    </source>
</evidence>
<dbReference type="InterPro" id="IPR015915">
    <property type="entry name" value="Kelch-typ_b-propeller"/>
</dbReference>
<accession>A0A0D3B8A7</accession>
<dbReference type="CDD" id="cd22152">
    <property type="entry name" value="F-box_AtAFR-like"/>
    <property type="match status" value="1"/>
</dbReference>
<sequence length="298" mass="33700">MDVEDKNHNQTIGYRSDQQPRGGVEAIKFWERTCRHRSRSTTTPSKTATEPTYGLPLPDELVLSCLARASRLHYPILTLVSKTFGSLTASPELYQIRSLLNRTEKCLYVCLQFPTEPNLRWFTLCRKPDKTVNKTESLSELSNLVAVDHKLYAINKEDDVTSCSSNVFFHDCRTHTWVVEGLVDSASGRSVFLTKDLVEFGSACLIEKIYYCYGSTGEFLWSNNSAEVDGWKKAEGLEGLSKLARYSNVILVDCGVKMVVFWDKYVPARGGYKEKMIWCAEISLEMRSSGEQGTMVPL</sequence>
<dbReference type="PANTHER" id="PTHR24414:SF142">
    <property type="entry name" value="GENOME ASSEMBLY, CHROMOSOME: A05"/>
    <property type="match status" value="1"/>
</dbReference>
<dbReference type="AlphaFoldDB" id="A0A0D3B8A7"/>
<keyword evidence="4" id="KW-1185">Reference proteome</keyword>
<reference evidence="3" key="2">
    <citation type="submission" date="2015-03" db="UniProtKB">
        <authorList>
            <consortium name="EnsemblPlants"/>
        </authorList>
    </citation>
    <scope>IDENTIFICATION</scope>
</reference>
<protein>
    <recommendedName>
        <fullName evidence="5">F-box domain-containing protein</fullName>
    </recommendedName>
</protein>
<organism evidence="3 4">
    <name type="scientific">Brassica oleracea var. oleracea</name>
    <dbReference type="NCBI Taxonomy" id="109376"/>
    <lineage>
        <taxon>Eukaryota</taxon>
        <taxon>Viridiplantae</taxon>
        <taxon>Streptophyta</taxon>
        <taxon>Embryophyta</taxon>
        <taxon>Tracheophyta</taxon>
        <taxon>Spermatophyta</taxon>
        <taxon>Magnoliopsida</taxon>
        <taxon>eudicotyledons</taxon>
        <taxon>Gunneridae</taxon>
        <taxon>Pentapetalae</taxon>
        <taxon>rosids</taxon>
        <taxon>malvids</taxon>
        <taxon>Brassicales</taxon>
        <taxon>Brassicaceae</taxon>
        <taxon>Brassiceae</taxon>
        <taxon>Brassica</taxon>
    </lineage>
</organism>
<evidence type="ECO:0000259" key="1">
    <source>
        <dbReference type="Pfam" id="PF00646"/>
    </source>
</evidence>
<dbReference type="PANTHER" id="PTHR24414">
    <property type="entry name" value="F-BOX/KELCH-REPEAT PROTEIN SKIP4"/>
    <property type="match status" value="1"/>
</dbReference>
<dbReference type="EnsemblPlants" id="Bo3g045790.1">
    <property type="protein sequence ID" value="Bo3g045790.1"/>
    <property type="gene ID" value="Bo3g045790"/>
</dbReference>
<dbReference type="OMA" id="SGEQGTM"/>
<name>A0A0D3B8A7_BRAOL</name>
<dbReference type="eggNOG" id="KOG1072">
    <property type="taxonomic scope" value="Eukaryota"/>
</dbReference>
<evidence type="ECO:0000313" key="4">
    <source>
        <dbReference type="Proteomes" id="UP000032141"/>
    </source>
</evidence>
<dbReference type="InterPro" id="IPR057499">
    <property type="entry name" value="Kelch_FKB95"/>
</dbReference>
<proteinExistence type="predicted"/>
<dbReference type="Pfam" id="PF00646">
    <property type="entry name" value="F-box"/>
    <property type="match status" value="1"/>
</dbReference>
<dbReference type="Gramene" id="Bo3g045790.1">
    <property type="protein sequence ID" value="Bo3g045790.1"/>
    <property type="gene ID" value="Bo3g045790"/>
</dbReference>
<reference evidence="3 4" key="1">
    <citation type="journal article" date="2014" name="Genome Biol.">
        <title>Transcriptome and methylome profiling reveals relics of genome dominance in the mesopolyploid Brassica oleracea.</title>
        <authorList>
            <person name="Parkin I.A."/>
            <person name="Koh C."/>
            <person name="Tang H."/>
            <person name="Robinson S.J."/>
            <person name="Kagale S."/>
            <person name="Clarke W.E."/>
            <person name="Town C.D."/>
            <person name="Nixon J."/>
            <person name="Krishnakumar V."/>
            <person name="Bidwell S.L."/>
            <person name="Denoeud F."/>
            <person name="Belcram H."/>
            <person name="Links M.G."/>
            <person name="Just J."/>
            <person name="Clarke C."/>
            <person name="Bender T."/>
            <person name="Huebert T."/>
            <person name="Mason A.S."/>
            <person name="Pires J.C."/>
            <person name="Barker G."/>
            <person name="Moore J."/>
            <person name="Walley P.G."/>
            <person name="Manoli S."/>
            <person name="Batley J."/>
            <person name="Edwards D."/>
            <person name="Nelson M.N."/>
            <person name="Wang X."/>
            <person name="Paterson A.H."/>
            <person name="King G."/>
            <person name="Bancroft I."/>
            <person name="Chalhoub B."/>
            <person name="Sharpe A.G."/>
        </authorList>
    </citation>
    <scope>NUCLEOTIDE SEQUENCE</scope>
    <source>
        <strain evidence="3 4">cv. TO1000</strain>
    </source>
</reference>